<dbReference type="RefSeq" id="WP_283425052.1">
    <property type="nucleotide sequence ID" value="NZ_FXTY01000002.1"/>
</dbReference>
<evidence type="ECO:0000256" key="2">
    <source>
        <dbReference type="ARBA" id="ARBA00005182"/>
    </source>
</evidence>
<name>A0ABY1NKM5_9RHOB</name>
<feature type="chain" id="PRO_5046485415" description="Alginate biosynthesis protein AlgF" evidence="8">
    <location>
        <begin position="24"/>
        <end position="194"/>
    </location>
</feature>
<comment type="subcellular location">
    <subcellularLocation>
        <location evidence="1">Periplasm</location>
    </subcellularLocation>
</comment>
<dbReference type="Proteomes" id="UP001157961">
    <property type="component" value="Unassembled WGS sequence"/>
</dbReference>
<dbReference type="Pfam" id="PF11182">
    <property type="entry name" value="AlgF"/>
    <property type="match status" value="1"/>
</dbReference>
<dbReference type="InterPro" id="IPR035422">
    <property type="entry name" value="AlgF"/>
</dbReference>
<keyword evidence="7" id="KW-0016">Alginate biosynthesis</keyword>
<dbReference type="GO" id="GO:0016740">
    <property type="term" value="F:transferase activity"/>
    <property type="evidence" value="ECO:0007669"/>
    <property type="project" value="UniProtKB-KW"/>
</dbReference>
<evidence type="ECO:0000256" key="8">
    <source>
        <dbReference type="SAM" id="SignalP"/>
    </source>
</evidence>
<evidence type="ECO:0000313" key="10">
    <source>
        <dbReference type="Proteomes" id="UP001157961"/>
    </source>
</evidence>
<keyword evidence="5 8" id="KW-0732">Signal</keyword>
<keyword evidence="10" id="KW-1185">Reference proteome</keyword>
<evidence type="ECO:0000256" key="4">
    <source>
        <dbReference type="ARBA" id="ARBA00013964"/>
    </source>
</evidence>
<evidence type="ECO:0000256" key="3">
    <source>
        <dbReference type="ARBA" id="ARBA00010033"/>
    </source>
</evidence>
<proteinExistence type="inferred from homology"/>
<gene>
    <name evidence="9" type="ORF">SAMN06265373_102300</name>
</gene>
<comment type="pathway">
    <text evidence="2">Glycan biosynthesis; alginate biosynthesis.</text>
</comment>
<comment type="caution">
    <text evidence="9">The sequence shown here is derived from an EMBL/GenBank/DDBJ whole genome shotgun (WGS) entry which is preliminary data.</text>
</comment>
<evidence type="ECO:0000256" key="6">
    <source>
        <dbReference type="ARBA" id="ARBA00022764"/>
    </source>
</evidence>
<evidence type="ECO:0000313" key="9">
    <source>
        <dbReference type="EMBL" id="SMP11866.1"/>
    </source>
</evidence>
<reference evidence="9 10" key="1">
    <citation type="submission" date="2017-05" db="EMBL/GenBank/DDBJ databases">
        <authorList>
            <person name="Varghese N."/>
            <person name="Submissions S."/>
        </authorList>
    </citation>
    <scope>NUCLEOTIDE SEQUENCE [LARGE SCALE GENOMIC DNA]</scope>
    <source>
        <strain evidence="9 10">DSM 29734</strain>
    </source>
</reference>
<feature type="signal peptide" evidence="8">
    <location>
        <begin position="1"/>
        <end position="23"/>
    </location>
</feature>
<keyword evidence="6" id="KW-0574">Periplasm</keyword>
<evidence type="ECO:0000256" key="1">
    <source>
        <dbReference type="ARBA" id="ARBA00004418"/>
    </source>
</evidence>
<dbReference type="EMBL" id="FXTY01000002">
    <property type="protein sequence ID" value="SMP11866.1"/>
    <property type="molecule type" value="Genomic_DNA"/>
</dbReference>
<evidence type="ECO:0000256" key="5">
    <source>
        <dbReference type="ARBA" id="ARBA00022729"/>
    </source>
</evidence>
<sequence>MHRSRIAAFLIFAVSIPPSSVWAADNELYDAPPPEDAVFVRWIEEETAPRVLGIRMPEEPGDVFYPVSAALTDGGLVGSFYTAAVDAKGNVHVIREPDRGDRSKVLLTLLNLTDEHARLVLSDQNIDVIGTTDINSAGSRTVNPVAATLSVVTSSGAVLGRFDVQLRRGQTITFVARPDGADLIENRFGPNIGG</sequence>
<comment type="similarity">
    <text evidence="3">Belongs to the AlgF family.</text>
</comment>
<protein>
    <recommendedName>
        <fullName evidence="4">Alginate biosynthesis protein AlgF</fullName>
    </recommendedName>
</protein>
<accession>A0ABY1NKM5</accession>
<keyword evidence="9" id="KW-0808">Transferase</keyword>
<evidence type="ECO:0000256" key="7">
    <source>
        <dbReference type="ARBA" id="ARBA00022841"/>
    </source>
</evidence>
<organism evidence="9 10">
    <name type="scientific">Shimia sagamensis</name>
    <dbReference type="NCBI Taxonomy" id="1566352"/>
    <lineage>
        <taxon>Bacteria</taxon>
        <taxon>Pseudomonadati</taxon>
        <taxon>Pseudomonadota</taxon>
        <taxon>Alphaproteobacteria</taxon>
        <taxon>Rhodobacterales</taxon>
        <taxon>Roseobacteraceae</taxon>
    </lineage>
</organism>